<organism evidence="8">
    <name type="scientific">viral metagenome</name>
    <dbReference type="NCBI Taxonomy" id="1070528"/>
    <lineage>
        <taxon>unclassified sequences</taxon>
        <taxon>metagenomes</taxon>
        <taxon>organismal metagenomes</taxon>
    </lineage>
</organism>
<evidence type="ECO:0000256" key="5">
    <source>
        <dbReference type="ARBA" id="ARBA00023157"/>
    </source>
</evidence>
<dbReference type="CDD" id="cd00190">
    <property type="entry name" value="Tryp_SPc"/>
    <property type="match status" value="1"/>
</dbReference>
<name>A0A6C0D0J9_9ZZZZ</name>
<dbReference type="PROSITE" id="PS50240">
    <property type="entry name" value="TRYPSIN_DOM"/>
    <property type="match status" value="1"/>
</dbReference>
<evidence type="ECO:0000256" key="1">
    <source>
        <dbReference type="ARBA" id="ARBA00004613"/>
    </source>
</evidence>
<reference evidence="8" key="1">
    <citation type="journal article" date="2020" name="Nature">
        <title>Giant virus diversity and host interactions through global metagenomics.</title>
        <authorList>
            <person name="Schulz F."/>
            <person name="Roux S."/>
            <person name="Paez-Espino D."/>
            <person name="Jungbluth S."/>
            <person name="Walsh D.A."/>
            <person name="Denef V.J."/>
            <person name="McMahon K.D."/>
            <person name="Konstantinidis K.T."/>
            <person name="Eloe-Fadrosh E.A."/>
            <person name="Kyrpides N.C."/>
            <person name="Woyke T."/>
        </authorList>
    </citation>
    <scope>NUCLEOTIDE SEQUENCE</scope>
    <source>
        <strain evidence="8">GVMAG-M-3300023174-104</strain>
    </source>
</reference>
<dbReference type="InterPro" id="IPR001254">
    <property type="entry name" value="Trypsin_dom"/>
</dbReference>
<proteinExistence type="predicted"/>
<dbReference type="SMART" id="SM00020">
    <property type="entry name" value="Tryp_SPc"/>
    <property type="match status" value="1"/>
</dbReference>
<keyword evidence="6" id="KW-0812">Transmembrane</keyword>
<accession>A0A6C0D0J9</accession>
<protein>
    <recommendedName>
        <fullName evidence="7">Peptidase S1 domain-containing protein</fullName>
    </recommendedName>
</protein>
<dbReference type="InterPro" id="IPR018114">
    <property type="entry name" value="TRYPSIN_HIS"/>
</dbReference>
<dbReference type="InterPro" id="IPR043504">
    <property type="entry name" value="Peptidase_S1_PA_chymotrypsin"/>
</dbReference>
<keyword evidence="2" id="KW-0964">Secreted</keyword>
<dbReference type="PANTHER" id="PTHR24264:SF65">
    <property type="entry name" value="SRCR DOMAIN-CONTAINING PROTEIN"/>
    <property type="match status" value="1"/>
</dbReference>
<evidence type="ECO:0000256" key="2">
    <source>
        <dbReference type="ARBA" id="ARBA00022525"/>
    </source>
</evidence>
<evidence type="ECO:0000313" key="8">
    <source>
        <dbReference type="EMBL" id="QHT09983.1"/>
    </source>
</evidence>
<keyword evidence="5" id="KW-1015">Disulfide bond</keyword>
<dbReference type="PANTHER" id="PTHR24264">
    <property type="entry name" value="TRYPSIN-RELATED"/>
    <property type="match status" value="1"/>
</dbReference>
<dbReference type="InterPro" id="IPR033116">
    <property type="entry name" value="TRYPSIN_SER"/>
</dbReference>
<evidence type="ECO:0000256" key="3">
    <source>
        <dbReference type="ARBA" id="ARBA00022670"/>
    </source>
</evidence>
<dbReference type="InterPro" id="IPR001314">
    <property type="entry name" value="Peptidase_S1A"/>
</dbReference>
<evidence type="ECO:0000256" key="4">
    <source>
        <dbReference type="ARBA" id="ARBA00022801"/>
    </source>
</evidence>
<dbReference type="GO" id="GO:0005615">
    <property type="term" value="C:extracellular space"/>
    <property type="evidence" value="ECO:0007669"/>
    <property type="project" value="TreeGrafter"/>
</dbReference>
<keyword evidence="6" id="KW-1133">Transmembrane helix</keyword>
<dbReference type="InterPro" id="IPR009003">
    <property type="entry name" value="Peptidase_S1_PA"/>
</dbReference>
<feature type="transmembrane region" description="Helical" evidence="6">
    <location>
        <begin position="6"/>
        <end position="26"/>
    </location>
</feature>
<dbReference type="GO" id="GO:0006508">
    <property type="term" value="P:proteolysis"/>
    <property type="evidence" value="ECO:0007669"/>
    <property type="project" value="UniProtKB-KW"/>
</dbReference>
<evidence type="ECO:0000256" key="6">
    <source>
        <dbReference type="SAM" id="Phobius"/>
    </source>
</evidence>
<keyword evidence="3" id="KW-0645">Protease</keyword>
<keyword evidence="6" id="KW-0472">Membrane</keyword>
<evidence type="ECO:0000259" key="7">
    <source>
        <dbReference type="PROSITE" id="PS50240"/>
    </source>
</evidence>
<dbReference type="Gene3D" id="2.40.10.10">
    <property type="entry name" value="Trypsin-like serine proteases"/>
    <property type="match status" value="1"/>
</dbReference>
<dbReference type="EMBL" id="MN739518">
    <property type="protein sequence ID" value="QHT09983.1"/>
    <property type="molecule type" value="Genomic_DNA"/>
</dbReference>
<dbReference type="InterPro" id="IPR050127">
    <property type="entry name" value="Serine_Proteases_S1"/>
</dbReference>
<comment type="subcellular location">
    <subcellularLocation>
        <location evidence="1">Secreted</location>
    </subcellularLocation>
</comment>
<dbReference type="AlphaFoldDB" id="A0A6C0D0J9"/>
<dbReference type="PROSITE" id="PS00135">
    <property type="entry name" value="TRYPSIN_SER"/>
    <property type="match status" value="1"/>
</dbReference>
<dbReference type="PROSITE" id="PS00134">
    <property type="entry name" value="TRYPSIN_HIS"/>
    <property type="match status" value="1"/>
</dbReference>
<dbReference type="Pfam" id="PF00089">
    <property type="entry name" value="Trypsin"/>
    <property type="match status" value="1"/>
</dbReference>
<dbReference type="GO" id="GO:0004252">
    <property type="term" value="F:serine-type endopeptidase activity"/>
    <property type="evidence" value="ECO:0007669"/>
    <property type="project" value="InterPro"/>
</dbReference>
<dbReference type="SUPFAM" id="SSF50494">
    <property type="entry name" value="Trypsin-like serine proteases"/>
    <property type="match status" value="1"/>
</dbReference>
<feature type="domain" description="Peptidase S1" evidence="7">
    <location>
        <begin position="5"/>
        <end position="271"/>
    </location>
</feature>
<dbReference type="PRINTS" id="PR00722">
    <property type="entry name" value="CHYMOTRYPSIN"/>
</dbReference>
<keyword evidence="4" id="KW-0378">Hydrolase</keyword>
<sequence>MIDKVVHGWPTLISLFPFMTLFVSYIENGLMFCGGSYVGNGYVVTAAHCIPSPVLPSHVLPSHVLFDEVDMRIYFDIQTLVEFKSEDTPFYTVDNIFIHPLYNNETFQYDVALLQISEFSPFLDEWKDRQYIHISNDTTKDVVGTKLDIIGYGKKYDGEENSQVFRHSLQQGEVTVCPIDKTNSNLGGMTIDPESMLLAEGAQPDWWDGEVTDSCTGDSGGPLFWTMEKEGVNMSTLVGIVSWGISCGQPVYPGVYAKITPLFEWIHSFLSKPRKD</sequence>